<evidence type="ECO:0000259" key="1">
    <source>
        <dbReference type="Pfam" id="PF04471"/>
    </source>
</evidence>
<sequence>MPSYPAPPVQPELRRELRAQLLAMSARSFEFFAGNFLPYAGLEDISVTRYVGDGGIDAQGTLMAGSFQLPLGIQVKRYRNNVQRPDIDRFVGALSGRFSNGLFVTTADYARQALQKATTSVPRVLTLNGEQIVSLMIEHRLGLRSSPHSADKLDIDGDYFASFEAMKNLWSAQVSESPVPYKAHVQQMASDQPIDLNPAEDLIMLNTLGYALRVDPARLRRWVEDGIVVPDAVQPQASGRSSYYFRRDHIESIRRALRLEQRPASSQDWKQEFLDFARSRNLSRSYKPVMIKAFFSLVDREGKVSLEDLAREFRNIYIQHVELGQPLERSGSLMVQPLTASDQEIKRLIVNHPLQRFLIKNFMEYDQEQGIVRIAPYLWRELLHYEVMDVLERADEQMRYYVSREN</sequence>
<dbReference type="Gene3D" id="3.40.1350.10">
    <property type="match status" value="1"/>
</dbReference>
<dbReference type="InterPro" id="IPR007560">
    <property type="entry name" value="Restrct_endonuc_IV_Mrr"/>
</dbReference>
<evidence type="ECO:0000313" key="3">
    <source>
        <dbReference type="Proteomes" id="UP001344906"/>
    </source>
</evidence>
<organism evidence="2 3">
    <name type="scientific">Dictyobacter halimunensis</name>
    <dbReference type="NCBI Taxonomy" id="3026934"/>
    <lineage>
        <taxon>Bacteria</taxon>
        <taxon>Bacillati</taxon>
        <taxon>Chloroflexota</taxon>
        <taxon>Ktedonobacteria</taxon>
        <taxon>Ktedonobacterales</taxon>
        <taxon>Dictyobacteraceae</taxon>
        <taxon>Dictyobacter</taxon>
    </lineage>
</organism>
<dbReference type="RefSeq" id="WP_338253045.1">
    <property type="nucleotide sequence ID" value="NZ_BSRI01000002.1"/>
</dbReference>
<feature type="domain" description="Restriction endonuclease type IV Mrr" evidence="1">
    <location>
        <begin position="22"/>
        <end position="136"/>
    </location>
</feature>
<protein>
    <recommendedName>
        <fullName evidence="1">Restriction endonuclease type IV Mrr domain-containing protein</fullName>
    </recommendedName>
</protein>
<accession>A0ABQ6FSC0</accession>
<reference evidence="2 3" key="1">
    <citation type="submission" date="2023-02" db="EMBL/GenBank/DDBJ databases">
        <title>Dictyobacter halimunensis sp. nov., a new member of the class Ktedonobacteria from forest soil in a geothermal area.</title>
        <authorList>
            <person name="Rachmania M.K."/>
            <person name="Ningsih F."/>
            <person name="Sakai Y."/>
            <person name="Yabe S."/>
            <person name="Yokota A."/>
            <person name="Sjamsuridzal W."/>
        </authorList>
    </citation>
    <scope>NUCLEOTIDE SEQUENCE [LARGE SCALE GENOMIC DNA]</scope>
    <source>
        <strain evidence="2 3">S3.2.2.5</strain>
    </source>
</reference>
<keyword evidence="3" id="KW-1185">Reference proteome</keyword>
<gene>
    <name evidence="2" type="ORF">KDH_39800</name>
</gene>
<comment type="caution">
    <text evidence="2">The sequence shown here is derived from an EMBL/GenBank/DDBJ whole genome shotgun (WGS) entry which is preliminary data.</text>
</comment>
<dbReference type="SUPFAM" id="SSF52980">
    <property type="entry name" value="Restriction endonuclease-like"/>
    <property type="match status" value="1"/>
</dbReference>
<dbReference type="InterPro" id="IPR052906">
    <property type="entry name" value="Type_IV_Methyl-Rstrct_Enzyme"/>
</dbReference>
<dbReference type="PANTHER" id="PTHR30015:SF7">
    <property type="entry name" value="TYPE IV METHYL-DIRECTED RESTRICTION ENZYME ECOKMRR"/>
    <property type="match status" value="1"/>
</dbReference>
<dbReference type="Proteomes" id="UP001344906">
    <property type="component" value="Unassembled WGS sequence"/>
</dbReference>
<dbReference type="EMBL" id="BSRI01000002">
    <property type="protein sequence ID" value="GLV57142.1"/>
    <property type="molecule type" value="Genomic_DNA"/>
</dbReference>
<name>A0ABQ6FSC0_9CHLR</name>
<dbReference type="Pfam" id="PF04471">
    <property type="entry name" value="Mrr_cat"/>
    <property type="match status" value="1"/>
</dbReference>
<dbReference type="InterPro" id="IPR011335">
    <property type="entry name" value="Restrct_endonuc-II-like"/>
</dbReference>
<dbReference type="PANTHER" id="PTHR30015">
    <property type="entry name" value="MRR RESTRICTION SYSTEM PROTEIN"/>
    <property type="match status" value="1"/>
</dbReference>
<dbReference type="InterPro" id="IPR011856">
    <property type="entry name" value="tRNA_endonuc-like_dom_sf"/>
</dbReference>
<evidence type="ECO:0000313" key="2">
    <source>
        <dbReference type="EMBL" id="GLV57142.1"/>
    </source>
</evidence>
<proteinExistence type="predicted"/>
<dbReference type="Gene3D" id="1.10.1660.10">
    <property type="match status" value="1"/>
</dbReference>